<dbReference type="Proteomes" id="UP000821865">
    <property type="component" value="Chromosome 9"/>
</dbReference>
<protein>
    <submittedName>
        <fullName evidence="1">Uncharacterized protein</fullName>
    </submittedName>
</protein>
<evidence type="ECO:0000313" key="1">
    <source>
        <dbReference type="EMBL" id="KAH7933160.1"/>
    </source>
</evidence>
<keyword evidence="2" id="KW-1185">Reference proteome</keyword>
<reference evidence="1" key="1">
    <citation type="submission" date="2020-05" db="EMBL/GenBank/DDBJ databases">
        <title>Large-scale comparative analyses of tick genomes elucidate their genetic diversity and vector capacities.</title>
        <authorList>
            <person name="Jia N."/>
            <person name="Wang J."/>
            <person name="Shi W."/>
            <person name="Du L."/>
            <person name="Sun Y."/>
            <person name="Zhan W."/>
            <person name="Jiang J."/>
            <person name="Wang Q."/>
            <person name="Zhang B."/>
            <person name="Ji P."/>
            <person name="Sakyi L.B."/>
            <person name="Cui X."/>
            <person name="Yuan T."/>
            <person name="Jiang B."/>
            <person name="Yang W."/>
            <person name="Lam T.T.-Y."/>
            <person name="Chang Q."/>
            <person name="Ding S."/>
            <person name="Wang X."/>
            <person name="Zhu J."/>
            <person name="Ruan X."/>
            <person name="Zhao L."/>
            <person name="Wei J."/>
            <person name="Que T."/>
            <person name="Du C."/>
            <person name="Cheng J."/>
            <person name="Dai P."/>
            <person name="Han X."/>
            <person name="Huang E."/>
            <person name="Gao Y."/>
            <person name="Liu J."/>
            <person name="Shao H."/>
            <person name="Ye R."/>
            <person name="Li L."/>
            <person name="Wei W."/>
            <person name="Wang X."/>
            <person name="Wang C."/>
            <person name="Yang T."/>
            <person name="Huo Q."/>
            <person name="Li W."/>
            <person name="Guo W."/>
            <person name="Chen H."/>
            <person name="Zhou L."/>
            <person name="Ni X."/>
            <person name="Tian J."/>
            <person name="Zhou Y."/>
            <person name="Sheng Y."/>
            <person name="Liu T."/>
            <person name="Pan Y."/>
            <person name="Xia L."/>
            <person name="Li J."/>
            <person name="Zhao F."/>
            <person name="Cao W."/>
        </authorList>
    </citation>
    <scope>NUCLEOTIDE SEQUENCE</scope>
    <source>
        <strain evidence="1">Dsil-2018</strain>
    </source>
</reference>
<sequence length="233" mass="26296">MYEEANRVFEAASMRLHTWGSNSDKMREFFARENSDRGSLCQSANLLEVLGLKWDPRLDSLTIFSDTLIDFAMAQANTKRFVLQTTARLYDHVGLLSPYTVRAKALFQEIWKENLSWDQPLPDNLLNDWIKWCEELTCLREIKVPRTYGAGAEGKSARRTLHIFVYTSPKAYGAAVCLCTETDIGAHGSTLVLAKCRVAPLNTITLARLELMAALLAPDYPNFCGRISILEIV</sequence>
<dbReference type="EMBL" id="CM023478">
    <property type="protein sequence ID" value="KAH7933160.1"/>
    <property type="molecule type" value="Genomic_DNA"/>
</dbReference>
<comment type="caution">
    <text evidence="1">The sequence shown here is derived from an EMBL/GenBank/DDBJ whole genome shotgun (WGS) entry which is preliminary data.</text>
</comment>
<gene>
    <name evidence="1" type="ORF">HPB49_009642</name>
</gene>
<accession>A0ACB8C2Z1</accession>
<name>A0ACB8C2Z1_DERSI</name>
<organism evidence="1 2">
    <name type="scientific">Dermacentor silvarum</name>
    <name type="common">Tick</name>
    <dbReference type="NCBI Taxonomy" id="543639"/>
    <lineage>
        <taxon>Eukaryota</taxon>
        <taxon>Metazoa</taxon>
        <taxon>Ecdysozoa</taxon>
        <taxon>Arthropoda</taxon>
        <taxon>Chelicerata</taxon>
        <taxon>Arachnida</taxon>
        <taxon>Acari</taxon>
        <taxon>Parasitiformes</taxon>
        <taxon>Ixodida</taxon>
        <taxon>Ixodoidea</taxon>
        <taxon>Ixodidae</taxon>
        <taxon>Rhipicephalinae</taxon>
        <taxon>Dermacentor</taxon>
    </lineage>
</organism>
<proteinExistence type="predicted"/>
<evidence type="ECO:0000313" key="2">
    <source>
        <dbReference type="Proteomes" id="UP000821865"/>
    </source>
</evidence>